<accession>A0A3B5R948</accession>
<reference evidence="2" key="3">
    <citation type="submission" date="2025-08" db="UniProtKB">
        <authorList>
            <consortium name="Ensembl"/>
        </authorList>
    </citation>
    <scope>IDENTIFICATION</scope>
    <source>
        <strain evidence="2">JP 163 A</strain>
    </source>
</reference>
<feature type="region of interest" description="Disordered" evidence="1">
    <location>
        <begin position="34"/>
        <end position="107"/>
    </location>
</feature>
<keyword evidence="3" id="KW-1185">Reference proteome</keyword>
<feature type="compositionally biased region" description="Polar residues" evidence="1">
    <location>
        <begin position="63"/>
        <end position="78"/>
    </location>
</feature>
<dbReference type="InParanoid" id="A0A3B5R948"/>
<dbReference type="OMA" id="PITHRWG"/>
<dbReference type="AlphaFoldDB" id="A0A3B5R948"/>
<reference evidence="3" key="1">
    <citation type="submission" date="2012-01" db="EMBL/GenBank/DDBJ databases">
        <authorList>
            <person name="Walter R."/>
            <person name="Schartl M."/>
            <person name="Warren W."/>
        </authorList>
    </citation>
    <scope>NUCLEOTIDE SEQUENCE [LARGE SCALE GENOMIC DNA]</scope>
    <source>
        <strain evidence="3">JP 163 A</strain>
    </source>
</reference>
<evidence type="ECO:0000256" key="1">
    <source>
        <dbReference type="SAM" id="MobiDB-lite"/>
    </source>
</evidence>
<sequence length="107" mass="11618">MNDLKDPETNMGDGERFVVADIFTTRLLGVTFESRLTQHQDPEDEENRQPDLSSSGGVGLNLVQKTTQCTPITHSSGDGHTGKWAMRAGGGDMQQRSTGLCDGHVKD</sequence>
<reference evidence="2" key="4">
    <citation type="submission" date="2025-09" db="UniProtKB">
        <authorList>
            <consortium name="Ensembl"/>
        </authorList>
    </citation>
    <scope>IDENTIFICATION</scope>
    <source>
        <strain evidence="2">JP 163 A</strain>
    </source>
</reference>
<evidence type="ECO:0000313" key="2">
    <source>
        <dbReference type="Ensembl" id="ENSXMAP00000039380.1"/>
    </source>
</evidence>
<reference evidence="3" key="2">
    <citation type="journal article" date="2013" name="Nat. Genet.">
        <title>The genome of the platyfish, Xiphophorus maculatus, provides insights into evolutionary adaptation and several complex traits.</title>
        <authorList>
            <person name="Schartl M."/>
            <person name="Walter R.B."/>
            <person name="Shen Y."/>
            <person name="Garcia T."/>
            <person name="Catchen J."/>
            <person name="Amores A."/>
            <person name="Braasch I."/>
            <person name="Chalopin D."/>
            <person name="Volff J.N."/>
            <person name="Lesch K.P."/>
            <person name="Bisazza A."/>
            <person name="Minx P."/>
            <person name="Hillier L."/>
            <person name="Wilson R.K."/>
            <person name="Fuerstenberg S."/>
            <person name="Boore J."/>
            <person name="Searle S."/>
            <person name="Postlethwait J.H."/>
            <person name="Warren W.C."/>
        </authorList>
    </citation>
    <scope>NUCLEOTIDE SEQUENCE [LARGE SCALE GENOMIC DNA]</scope>
    <source>
        <strain evidence="3">JP 163 A</strain>
    </source>
</reference>
<proteinExistence type="predicted"/>
<evidence type="ECO:0000313" key="3">
    <source>
        <dbReference type="Proteomes" id="UP000002852"/>
    </source>
</evidence>
<dbReference type="Ensembl" id="ENSXMAT00000033795.1">
    <property type="protein sequence ID" value="ENSXMAP00000039380.1"/>
    <property type="gene ID" value="ENSXMAG00000026554.1"/>
</dbReference>
<dbReference type="GeneTree" id="ENSGT01150000287332"/>
<organism evidence="2 3">
    <name type="scientific">Xiphophorus maculatus</name>
    <name type="common">Southern platyfish</name>
    <name type="synonym">Platypoecilus maculatus</name>
    <dbReference type="NCBI Taxonomy" id="8083"/>
    <lineage>
        <taxon>Eukaryota</taxon>
        <taxon>Metazoa</taxon>
        <taxon>Chordata</taxon>
        <taxon>Craniata</taxon>
        <taxon>Vertebrata</taxon>
        <taxon>Euteleostomi</taxon>
        <taxon>Actinopterygii</taxon>
        <taxon>Neopterygii</taxon>
        <taxon>Teleostei</taxon>
        <taxon>Neoteleostei</taxon>
        <taxon>Acanthomorphata</taxon>
        <taxon>Ovalentaria</taxon>
        <taxon>Atherinomorphae</taxon>
        <taxon>Cyprinodontiformes</taxon>
        <taxon>Poeciliidae</taxon>
        <taxon>Poeciliinae</taxon>
        <taxon>Xiphophorus</taxon>
    </lineage>
</organism>
<name>A0A3B5R948_XIPMA</name>
<protein>
    <submittedName>
        <fullName evidence="2">Uncharacterized protein</fullName>
    </submittedName>
</protein>
<dbReference type="Proteomes" id="UP000002852">
    <property type="component" value="Unassembled WGS sequence"/>
</dbReference>
<dbReference type="STRING" id="8083.ENSXMAP00000039380"/>